<proteinExistence type="predicted"/>
<dbReference type="InterPro" id="IPR011701">
    <property type="entry name" value="MFS"/>
</dbReference>
<feature type="transmembrane region" description="Helical" evidence="5">
    <location>
        <begin position="459"/>
        <end position="477"/>
    </location>
</feature>
<dbReference type="GO" id="GO:0015174">
    <property type="term" value="F:basic amino acid transmembrane transporter activity"/>
    <property type="evidence" value="ECO:0007669"/>
    <property type="project" value="TreeGrafter"/>
</dbReference>
<feature type="transmembrane region" description="Helical" evidence="5">
    <location>
        <begin position="185"/>
        <end position="202"/>
    </location>
</feature>
<comment type="subcellular location">
    <subcellularLocation>
        <location evidence="1">Membrane</location>
        <topology evidence="1">Multi-pass membrane protein</topology>
    </subcellularLocation>
</comment>
<sequence length="483" mass="51330">MAAADQTIIVSSYGRIGTDLEALDKTGWIATSYFLTLASFQPLYGRLSDIFGRKAALLFAYAVFGLGSLWCGFATNINELIVARALSGVGGGGMTTIVAIIWSDILPVRERGLWQGFANLIYATGSSLGGPLGGLLVDTPGVGWRWPFIIQAPLALLASIGVYLALTPNRNDFHGWTKQLQRIDILGASTLVLAVLSLMVGFDCGSNVSWFAPVTIGFLLLAVALFCVFGYIETFVASEPFTPSHILLNRTLFAHYATQFFSFTSHISSMFFVPLFFQAVHDLNSGQAAIRLIPVVLAGVSGGLTGGLMAKCSGDYARLTMVAATVLLLGSALSAACCAADVRGLTGLIISVSINSFGNGIICTSTMVGILANADEKDQSIATACSYLFRALGSIIGITVVSATVQQSLRSRLIEELASRGNAEEIAKRIQMSLDAVKLLDPETRELVRTSYRMAVRDGMVVMTALAAMTVVAAIFGRGKRLV</sequence>
<gene>
    <name evidence="7" type="ORF">CBYS24578_00015917</name>
</gene>
<evidence type="ECO:0000313" key="8">
    <source>
        <dbReference type="Proteomes" id="UP000754883"/>
    </source>
</evidence>
<dbReference type="InterPro" id="IPR020846">
    <property type="entry name" value="MFS_dom"/>
</dbReference>
<feature type="transmembrane region" description="Helical" evidence="5">
    <location>
        <begin position="384"/>
        <end position="405"/>
    </location>
</feature>
<accession>A0A9N9UQN3</accession>
<dbReference type="Gene3D" id="1.20.1720.10">
    <property type="entry name" value="Multidrug resistance protein D"/>
    <property type="match status" value="1"/>
</dbReference>
<reference evidence="8" key="1">
    <citation type="submission" date="2019-06" db="EMBL/GenBank/DDBJ databases">
        <authorList>
            <person name="Broberg M."/>
        </authorList>
    </citation>
    <scope>NUCLEOTIDE SEQUENCE [LARGE SCALE GENOMIC DNA]</scope>
</reference>
<feature type="transmembrane region" description="Helical" evidence="5">
    <location>
        <begin position="56"/>
        <end position="75"/>
    </location>
</feature>
<name>A0A9N9UQN3_9HYPO</name>
<reference evidence="7 8" key="2">
    <citation type="submission" date="2021-10" db="EMBL/GenBank/DDBJ databases">
        <authorList>
            <person name="Piombo E."/>
        </authorList>
    </citation>
    <scope>NUCLEOTIDE SEQUENCE [LARGE SCALE GENOMIC DNA]</scope>
</reference>
<dbReference type="PANTHER" id="PTHR23501">
    <property type="entry name" value="MAJOR FACILITATOR SUPERFAMILY"/>
    <property type="match status" value="1"/>
</dbReference>
<evidence type="ECO:0000256" key="5">
    <source>
        <dbReference type="SAM" id="Phobius"/>
    </source>
</evidence>
<evidence type="ECO:0000256" key="3">
    <source>
        <dbReference type="ARBA" id="ARBA00022989"/>
    </source>
</evidence>
<dbReference type="SUPFAM" id="SSF103473">
    <property type="entry name" value="MFS general substrate transporter"/>
    <property type="match status" value="1"/>
</dbReference>
<feature type="transmembrane region" description="Helical" evidence="5">
    <location>
        <begin position="208"/>
        <end position="232"/>
    </location>
</feature>
<feature type="transmembrane region" description="Helical" evidence="5">
    <location>
        <begin position="322"/>
        <end position="342"/>
    </location>
</feature>
<feature type="transmembrane region" description="Helical" evidence="5">
    <location>
        <begin position="27"/>
        <end position="44"/>
    </location>
</feature>
<feature type="transmembrane region" description="Helical" evidence="5">
    <location>
        <begin position="289"/>
        <end position="310"/>
    </location>
</feature>
<feature type="transmembrane region" description="Helical" evidence="5">
    <location>
        <begin position="117"/>
        <end position="137"/>
    </location>
</feature>
<dbReference type="PANTHER" id="PTHR23501:SF84">
    <property type="entry name" value="VACUOLAR MEMBRANE AMINO ACID UPTAKE TRANSPORTER FNX2"/>
    <property type="match status" value="1"/>
</dbReference>
<dbReference type="InterPro" id="IPR036259">
    <property type="entry name" value="MFS_trans_sf"/>
</dbReference>
<comment type="caution">
    <text evidence="7">The sequence shown here is derived from an EMBL/GenBank/DDBJ whole genome shotgun (WGS) entry which is preliminary data.</text>
</comment>
<feature type="transmembrane region" description="Helical" evidence="5">
    <location>
        <begin position="81"/>
        <end position="105"/>
    </location>
</feature>
<dbReference type="Pfam" id="PF07690">
    <property type="entry name" value="MFS_1"/>
    <property type="match status" value="1"/>
</dbReference>
<evidence type="ECO:0000256" key="4">
    <source>
        <dbReference type="ARBA" id="ARBA00023136"/>
    </source>
</evidence>
<dbReference type="PROSITE" id="PS50850">
    <property type="entry name" value="MFS"/>
    <property type="match status" value="1"/>
</dbReference>
<dbReference type="Gene3D" id="1.20.1250.20">
    <property type="entry name" value="MFS general substrate transporter like domains"/>
    <property type="match status" value="1"/>
</dbReference>
<evidence type="ECO:0000259" key="6">
    <source>
        <dbReference type="PROSITE" id="PS50850"/>
    </source>
</evidence>
<organism evidence="7 8">
    <name type="scientific">Clonostachys byssicola</name>
    <dbReference type="NCBI Taxonomy" id="160290"/>
    <lineage>
        <taxon>Eukaryota</taxon>
        <taxon>Fungi</taxon>
        <taxon>Dikarya</taxon>
        <taxon>Ascomycota</taxon>
        <taxon>Pezizomycotina</taxon>
        <taxon>Sordariomycetes</taxon>
        <taxon>Hypocreomycetidae</taxon>
        <taxon>Hypocreales</taxon>
        <taxon>Bionectriaceae</taxon>
        <taxon>Clonostachys</taxon>
    </lineage>
</organism>
<keyword evidence="4 5" id="KW-0472">Membrane</keyword>
<evidence type="ECO:0000256" key="1">
    <source>
        <dbReference type="ARBA" id="ARBA00004141"/>
    </source>
</evidence>
<evidence type="ECO:0000313" key="7">
    <source>
        <dbReference type="EMBL" id="CAG9996795.1"/>
    </source>
</evidence>
<protein>
    <recommendedName>
        <fullName evidence="6">Major facilitator superfamily (MFS) profile domain-containing protein</fullName>
    </recommendedName>
</protein>
<feature type="transmembrane region" description="Helical" evidence="5">
    <location>
        <begin position="348"/>
        <end position="372"/>
    </location>
</feature>
<feature type="transmembrane region" description="Helical" evidence="5">
    <location>
        <begin position="143"/>
        <end position="165"/>
    </location>
</feature>
<dbReference type="EMBL" id="CABFNO020001541">
    <property type="protein sequence ID" value="CAG9996795.1"/>
    <property type="molecule type" value="Genomic_DNA"/>
</dbReference>
<keyword evidence="3 5" id="KW-1133">Transmembrane helix</keyword>
<dbReference type="OrthoDB" id="3437016at2759"/>
<keyword evidence="2 5" id="KW-0812">Transmembrane</keyword>
<feature type="transmembrane region" description="Helical" evidence="5">
    <location>
        <begin position="253"/>
        <end position="277"/>
    </location>
</feature>
<evidence type="ECO:0000256" key="2">
    <source>
        <dbReference type="ARBA" id="ARBA00022692"/>
    </source>
</evidence>
<keyword evidence="8" id="KW-1185">Reference proteome</keyword>
<feature type="domain" description="Major facilitator superfamily (MFS) profile" evidence="6">
    <location>
        <begin position="1"/>
        <end position="482"/>
    </location>
</feature>
<dbReference type="GO" id="GO:0000329">
    <property type="term" value="C:fungal-type vacuole membrane"/>
    <property type="evidence" value="ECO:0007669"/>
    <property type="project" value="TreeGrafter"/>
</dbReference>
<dbReference type="Proteomes" id="UP000754883">
    <property type="component" value="Unassembled WGS sequence"/>
</dbReference>
<dbReference type="AlphaFoldDB" id="A0A9N9UQN3"/>